<dbReference type="AlphaFoldDB" id="A0A399RD61"/>
<feature type="domain" description="FAD-binding" evidence="6">
    <location>
        <begin position="7"/>
        <end position="345"/>
    </location>
</feature>
<dbReference type="SUPFAM" id="SSF54373">
    <property type="entry name" value="FAD-linked reductases, C-terminal domain"/>
    <property type="match status" value="1"/>
</dbReference>
<keyword evidence="2" id="KW-0285">Flavoprotein</keyword>
<sequence length="398" mass="42903">MDRRIALIAGGGIGGLTAALALLQRGWGVQVLEAAPAIEEVGAGLQLSPNAMKVLDALGLAQAVEARAFEPEALELRLGRSGQQVFQIAAGKAARKRWGAPYLHIHRADLLDVLEQAVRQHRHAAIRLGAKAVSYSLAGDGAQLNLASGEPLAGDLVIGADGIRSALRDQMLGPDQPRFTGNLAWRMTVPLDRLKAPPPPTACVWAGRGRHAVTYRLRGGALANLVGIVERSDWTGESWTESGTRDDALSDFSGWVPQVTEIIEKADSLFRWALFDRAPLSGWHDGAVALLGDACHPMLPFMAQGAAMAIEDAWVMAQALEAAPSVAQGLALYEARRKPRASRVQAASRANMKTFHRRSPAMRLATYGPMWLANRAVPGFVQSRQDWIYGEDVTARDR</sequence>
<dbReference type="OrthoDB" id="4230779at2"/>
<evidence type="ECO:0000313" key="7">
    <source>
        <dbReference type="EMBL" id="RIJ27855.1"/>
    </source>
</evidence>
<evidence type="ECO:0000256" key="3">
    <source>
        <dbReference type="ARBA" id="ARBA00022827"/>
    </source>
</evidence>
<gene>
    <name evidence="7" type="ORF">D1223_10540</name>
</gene>
<comment type="cofactor">
    <cofactor evidence="1">
        <name>FAD</name>
        <dbReference type="ChEBI" id="CHEBI:57692"/>
    </cofactor>
</comment>
<evidence type="ECO:0000256" key="4">
    <source>
        <dbReference type="ARBA" id="ARBA00023002"/>
    </source>
</evidence>
<dbReference type="PRINTS" id="PR00420">
    <property type="entry name" value="RNGMNOXGNASE"/>
</dbReference>
<evidence type="ECO:0000256" key="1">
    <source>
        <dbReference type="ARBA" id="ARBA00001974"/>
    </source>
</evidence>
<dbReference type="Gene3D" id="3.50.50.60">
    <property type="entry name" value="FAD/NAD(P)-binding domain"/>
    <property type="match status" value="1"/>
</dbReference>
<dbReference type="InterPro" id="IPR050493">
    <property type="entry name" value="FAD-dep_Monooxygenase_BioMet"/>
</dbReference>
<dbReference type="PANTHER" id="PTHR13789">
    <property type="entry name" value="MONOOXYGENASE"/>
    <property type="match status" value="1"/>
</dbReference>
<keyword evidence="3" id="KW-0274">FAD</keyword>
<protein>
    <submittedName>
        <fullName evidence="7">Monooxygenase</fullName>
    </submittedName>
</protein>
<dbReference type="RefSeq" id="WP_119376394.1">
    <property type="nucleotide sequence ID" value="NZ_QWFX01000013.1"/>
</dbReference>
<accession>A0A399RD61</accession>
<evidence type="ECO:0000259" key="6">
    <source>
        <dbReference type="Pfam" id="PF01494"/>
    </source>
</evidence>
<dbReference type="GO" id="GO:0071949">
    <property type="term" value="F:FAD binding"/>
    <property type="evidence" value="ECO:0007669"/>
    <property type="project" value="InterPro"/>
</dbReference>
<reference evidence="7 8" key="1">
    <citation type="submission" date="2018-08" db="EMBL/GenBank/DDBJ databases">
        <title>Henriciella mobilis sp. nov., isolated from seawater.</title>
        <authorList>
            <person name="Cheng H."/>
            <person name="Wu Y.-H."/>
            <person name="Xu X.-W."/>
            <person name="Guo L.-L."/>
        </authorList>
    </citation>
    <scope>NUCLEOTIDE SEQUENCE [LARGE SCALE GENOMIC DNA]</scope>
    <source>
        <strain evidence="7 8">JN25</strain>
    </source>
</reference>
<keyword evidence="4" id="KW-0560">Oxidoreductase</keyword>
<keyword evidence="5 7" id="KW-0503">Monooxygenase</keyword>
<dbReference type="InterPro" id="IPR002938">
    <property type="entry name" value="FAD-bd"/>
</dbReference>
<organism evidence="7 8">
    <name type="scientific">Henriciella mobilis</name>
    <dbReference type="NCBI Taxonomy" id="2305467"/>
    <lineage>
        <taxon>Bacteria</taxon>
        <taxon>Pseudomonadati</taxon>
        <taxon>Pseudomonadota</taxon>
        <taxon>Alphaproteobacteria</taxon>
        <taxon>Hyphomonadales</taxon>
        <taxon>Hyphomonadaceae</taxon>
        <taxon>Henriciella</taxon>
    </lineage>
</organism>
<proteinExistence type="predicted"/>
<dbReference type="EMBL" id="QWFX01000013">
    <property type="protein sequence ID" value="RIJ27855.1"/>
    <property type="molecule type" value="Genomic_DNA"/>
</dbReference>
<dbReference type="PANTHER" id="PTHR13789:SF318">
    <property type="entry name" value="GERANYLGERANYL DIPHOSPHATE REDUCTASE"/>
    <property type="match status" value="1"/>
</dbReference>
<comment type="caution">
    <text evidence="7">The sequence shown here is derived from an EMBL/GenBank/DDBJ whole genome shotgun (WGS) entry which is preliminary data.</text>
</comment>
<dbReference type="Pfam" id="PF01494">
    <property type="entry name" value="FAD_binding_3"/>
    <property type="match status" value="1"/>
</dbReference>
<dbReference type="Proteomes" id="UP000266385">
    <property type="component" value="Unassembled WGS sequence"/>
</dbReference>
<keyword evidence="8" id="KW-1185">Reference proteome</keyword>
<evidence type="ECO:0000313" key="8">
    <source>
        <dbReference type="Proteomes" id="UP000266385"/>
    </source>
</evidence>
<evidence type="ECO:0000256" key="5">
    <source>
        <dbReference type="ARBA" id="ARBA00023033"/>
    </source>
</evidence>
<evidence type="ECO:0000256" key="2">
    <source>
        <dbReference type="ARBA" id="ARBA00022630"/>
    </source>
</evidence>
<dbReference type="InterPro" id="IPR036188">
    <property type="entry name" value="FAD/NAD-bd_sf"/>
</dbReference>
<dbReference type="SUPFAM" id="SSF51905">
    <property type="entry name" value="FAD/NAD(P)-binding domain"/>
    <property type="match status" value="1"/>
</dbReference>
<name>A0A399RD61_9PROT</name>
<dbReference type="GO" id="GO:0004497">
    <property type="term" value="F:monooxygenase activity"/>
    <property type="evidence" value="ECO:0007669"/>
    <property type="project" value="UniProtKB-KW"/>
</dbReference>